<proteinExistence type="predicted"/>
<gene>
    <name evidence="1" type="ORF">BI350_13900</name>
</gene>
<evidence type="ECO:0000313" key="1">
    <source>
        <dbReference type="EMBL" id="AOV08518.1"/>
    </source>
</evidence>
<dbReference type="RefSeq" id="WP_075528684.1">
    <property type="nucleotide sequence ID" value="NZ_CP017560.1"/>
</dbReference>
<dbReference type="NCBIfam" id="TIGR03826">
    <property type="entry name" value="YvyF"/>
    <property type="match status" value="1"/>
</dbReference>
<sequence>MAELRNCPNCGNFFNYIGVREVCVLCAQEEEKEYEEVYRFLRKRENRAATIERIIEVTGVKESLLHKWARTGRLQPALYPNLGFPCDKCGSLTSSGKLCKTCVTELKSDLNEYEAAQKFRDAVRQSDAKGYYKNRQDNRTKDL</sequence>
<dbReference type="Proteomes" id="UP000185746">
    <property type="component" value="Chromosome"/>
</dbReference>
<dbReference type="KEGG" id="surl:BI350_13900"/>
<dbReference type="AlphaFoldDB" id="A0A1D8JIH7"/>
<evidence type="ECO:0000313" key="2">
    <source>
        <dbReference type="Proteomes" id="UP000185746"/>
    </source>
</evidence>
<keyword evidence="2" id="KW-1185">Reference proteome</keyword>
<dbReference type="InterPro" id="IPR022258">
    <property type="entry name" value="Flagellar_operon_YvyF"/>
</dbReference>
<evidence type="ECO:0008006" key="3">
    <source>
        <dbReference type="Google" id="ProtNLM"/>
    </source>
</evidence>
<name>A0A1D8JIH7_9BACL</name>
<organism evidence="1 2">
    <name type="scientific">Sporosarcina ureilytica</name>
    <dbReference type="NCBI Taxonomy" id="298596"/>
    <lineage>
        <taxon>Bacteria</taxon>
        <taxon>Bacillati</taxon>
        <taxon>Bacillota</taxon>
        <taxon>Bacilli</taxon>
        <taxon>Bacillales</taxon>
        <taxon>Caryophanaceae</taxon>
        <taxon>Sporosarcina</taxon>
    </lineage>
</organism>
<protein>
    <recommendedName>
        <fullName evidence="3">Flagellar protein</fullName>
    </recommendedName>
</protein>
<reference evidence="1 2" key="1">
    <citation type="submission" date="2016-09" db="EMBL/GenBank/DDBJ databases">
        <title>Complete genome sequence of the Lysinibacillus sphaericus LMG 22257, a specie of Bacillus with ureolytic activity that can effectively biodeposit calcium carbonate.</title>
        <authorList>
            <person name="Yan W."/>
        </authorList>
    </citation>
    <scope>NUCLEOTIDE SEQUENCE [LARGE SCALE GENOMIC DNA]</scope>
    <source>
        <strain evidence="1 2">LMG 22257</strain>
    </source>
</reference>
<accession>A0A1D8JIH7</accession>
<dbReference type="EMBL" id="CP017560">
    <property type="protein sequence ID" value="AOV08518.1"/>
    <property type="molecule type" value="Genomic_DNA"/>
</dbReference>